<organism evidence="5 7">
    <name type="scientific">Rozella allomycis (strain CSF55)</name>
    <dbReference type="NCBI Taxonomy" id="988480"/>
    <lineage>
        <taxon>Eukaryota</taxon>
        <taxon>Fungi</taxon>
        <taxon>Fungi incertae sedis</taxon>
        <taxon>Cryptomycota</taxon>
        <taxon>Cryptomycota incertae sedis</taxon>
        <taxon>Rozella</taxon>
    </lineage>
</organism>
<dbReference type="InterPro" id="IPR002347">
    <property type="entry name" value="SDR_fam"/>
</dbReference>
<reference evidence="5 7" key="1">
    <citation type="journal article" date="2013" name="Curr. Biol.">
        <title>Shared signatures of parasitism and phylogenomics unite Cryptomycota and microsporidia.</title>
        <authorList>
            <person name="James T.Y."/>
            <person name="Pelin A."/>
            <person name="Bonen L."/>
            <person name="Ahrendt S."/>
            <person name="Sain D."/>
            <person name="Corradi N."/>
            <person name="Stajich J.E."/>
        </authorList>
    </citation>
    <scope>NUCLEOTIDE SEQUENCE [LARGE SCALE GENOMIC DNA]</scope>
    <source>
        <strain evidence="5 7">CSF55</strain>
        <strain evidence="5 7">CSF55</strain>
    </source>
</reference>
<evidence type="ECO:0000256" key="3">
    <source>
        <dbReference type="ARBA" id="ARBA00023002"/>
    </source>
</evidence>
<protein>
    <submittedName>
        <fullName evidence="6">NAD(P)-binding protein</fullName>
    </submittedName>
    <submittedName>
        <fullName evidence="5">Short-chain dehydrogenase/reductase SDR domain-containing protein</fullName>
    </submittedName>
</protein>
<dbReference type="CDD" id="cd05327">
    <property type="entry name" value="retinol-DH_like_SDR_c_like"/>
    <property type="match status" value="1"/>
</dbReference>
<keyword evidence="2" id="KW-0521">NADP</keyword>
<sequence length="273" mass="30516">MTKQSFCFDDIPDLSGKVAIVTGGNTGIGFVTVRELARKNCHVFLGSRSKEKADIAIQKIKEVIPNANVEFLGMDLLSLESVDAAVHDFKAKGLPLHILINNAGIMACPFSLSKDGIESQFATNHVAHFRLTTGLLPILEASRPSRIVNVSSMAHKWADSFDLNELNNEKKYSKWTAYGVSKLSNIYFTRELSRRLEEKGVNDLYVNCVHPGVVNTELTRHNSFFGLTKFFASLFFISPDQGAMTQLYVATNQDIERNNYKGQYFVKNLNLNN</sequence>
<dbReference type="Gene3D" id="3.40.50.720">
    <property type="entry name" value="NAD(P)-binding Rossmann-like Domain"/>
    <property type="match status" value="1"/>
</dbReference>
<dbReference type="Proteomes" id="UP000281549">
    <property type="component" value="Unassembled WGS sequence"/>
</dbReference>
<dbReference type="HOGENOM" id="CLU_010194_44_0_1"/>
<evidence type="ECO:0000313" key="6">
    <source>
        <dbReference type="EMBL" id="RKP22075.1"/>
    </source>
</evidence>
<dbReference type="SUPFAM" id="SSF51735">
    <property type="entry name" value="NAD(P)-binding Rossmann-fold domains"/>
    <property type="match status" value="1"/>
</dbReference>
<dbReference type="AlphaFoldDB" id="A0A075B3N3"/>
<reference evidence="6" key="3">
    <citation type="submission" date="2018-08" db="EMBL/GenBank/DDBJ databases">
        <title>Leveraging single-cell genomics to expand the Fungal Tree of Life.</title>
        <authorList>
            <consortium name="DOE Joint Genome Institute"/>
            <person name="Ahrendt S.R."/>
            <person name="Quandt C.A."/>
            <person name="Ciobanu D."/>
            <person name="Clum A."/>
            <person name="Salamov A."/>
            <person name="Andreopoulos B."/>
            <person name="Cheng J.-F."/>
            <person name="Woyke T."/>
            <person name="Pelin A."/>
            <person name="Henrissat B."/>
            <person name="Reynolds N."/>
            <person name="Benny G.L."/>
            <person name="Smith M.E."/>
            <person name="James T.Y."/>
            <person name="Grigoriev I.V."/>
        </authorList>
    </citation>
    <scope>NUCLEOTIDE SEQUENCE</scope>
    <source>
        <strain evidence="6">CSF55</strain>
    </source>
</reference>
<keyword evidence="7" id="KW-1185">Reference proteome</keyword>
<evidence type="ECO:0000256" key="1">
    <source>
        <dbReference type="ARBA" id="ARBA00006484"/>
    </source>
</evidence>
<dbReference type="InterPro" id="IPR036291">
    <property type="entry name" value="NAD(P)-bd_dom_sf"/>
</dbReference>
<dbReference type="PANTHER" id="PTHR24320:SF282">
    <property type="entry name" value="WW DOMAIN-CONTAINING OXIDOREDUCTASE"/>
    <property type="match status" value="1"/>
</dbReference>
<dbReference type="OMA" id="ELQWGAN"/>
<dbReference type="Pfam" id="PF00106">
    <property type="entry name" value="adh_short"/>
    <property type="match status" value="1"/>
</dbReference>
<gene>
    <name evidence="5" type="ORF">O9G_005759</name>
    <name evidence="6" type="ORF">ROZALSC1DRAFT_26548</name>
</gene>
<reference evidence="8" key="2">
    <citation type="journal article" date="2018" name="Nat. Microbiol.">
        <title>Leveraging single-cell genomics to expand the fungal tree of life.</title>
        <authorList>
            <person name="Ahrendt S.R."/>
            <person name="Quandt C.A."/>
            <person name="Ciobanu D."/>
            <person name="Clum A."/>
            <person name="Salamov A."/>
            <person name="Andreopoulos B."/>
            <person name="Cheng J.F."/>
            <person name="Woyke T."/>
            <person name="Pelin A."/>
            <person name="Henrissat B."/>
            <person name="Reynolds N.K."/>
            <person name="Benny G.L."/>
            <person name="Smith M.E."/>
            <person name="James T.Y."/>
            <person name="Grigoriev I.V."/>
        </authorList>
    </citation>
    <scope>NUCLEOTIDE SEQUENCE [LARGE SCALE GENOMIC DNA]</scope>
    <source>
        <strain evidence="8">CSF55</strain>
    </source>
</reference>
<proteinExistence type="inferred from homology"/>
<dbReference type="EMBL" id="KE560370">
    <property type="protein sequence ID" value="EPZ37027.1"/>
    <property type="molecule type" value="Genomic_DNA"/>
</dbReference>
<dbReference type="EMBL" id="ML004911">
    <property type="protein sequence ID" value="RKP22075.1"/>
    <property type="molecule type" value="Genomic_DNA"/>
</dbReference>
<dbReference type="PANTHER" id="PTHR24320">
    <property type="entry name" value="RETINOL DEHYDROGENASE"/>
    <property type="match status" value="1"/>
</dbReference>
<dbReference type="PRINTS" id="PR00081">
    <property type="entry name" value="GDHRDH"/>
</dbReference>
<dbReference type="PRINTS" id="PR00080">
    <property type="entry name" value="SDRFAMILY"/>
</dbReference>
<name>A0A075B3N3_ROZAC</name>
<evidence type="ECO:0000256" key="2">
    <source>
        <dbReference type="ARBA" id="ARBA00022857"/>
    </source>
</evidence>
<comment type="similarity">
    <text evidence="1 4">Belongs to the short-chain dehydrogenases/reductases (SDR) family.</text>
</comment>
<accession>A0A075B3N3</accession>
<dbReference type="GO" id="GO:0016491">
    <property type="term" value="F:oxidoreductase activity"/>
    <property type="evidence" value="ECO:0007669"/>
    <property type="project" value="UniProtKB-KW"/>
</dbReference>
<keyword evidence="3" id="KW-0560">Oxidoreductase</keyword>
<evidence type="ECO:0000313" key="8">
    <source>
        <dbReference type="Proteomes" id="UP000281549"/>
    </source>
</evidence>
<evidence type="ECO:0000313" key="5">
    <source>
        <dbReference type="EMBL" id="EPZ37027.1"/>
    </source>
</evidence>
<dbReference type="STRING" id="988480.A0A075B3N3"/>
<dbReference type="OrthoDB" id="191139at2759"/>
<evidence type="ECO:0000313" key="7">
    <source>
        <dbReference type="Proteomes" id="UP000030755"/>
    </source>
</evidence>
<evidence type="ECO:0000256" key="4">
    <source>
        <dbReference type="RuleBase" id="RU000363"/>
    </source>
</evidence>
<dbReference type="Proteomes" id="UP000030755">
    <property type="component" value="Unassembled WGS sequence"/>
</dbReference>